<dbReference type="InterPro" id="IPR011701">
    <property type="entry name" value="MFS"/>
</dbReference>
<comment type="subcellular location">
    <subcellularLocation>
        <location evidence="1">Cell membrane</location>
        <topology evidence="1">Multi-pass membrane protein</topology>
    </subcellularLocation>
</comment>
<dbReference type="Proteomes" id="UP000247781">
    <property type="component" value="Unassembled WGS sequence"/>
</dbReference>
<comment type="similarity">
    <text evidence="2">Belongs to the major facilitator superfamily. EmrB family.</text>
</comment>
<dbReference type="NCBIfam" id="TIGR00711">
    <property type="entry name" value="efflux_EmrB"/>
    <property type="match status" value="1"/>
</dbReference>
<dbReference type="CDD" id="cd17321">
    <property type="entry name" value="MFS_MMR_MDR_like"/>
    <property type="match status" value="1"/>
</dbReference>
<feature type="transmembrane region" description="Helical" evidence="8">
    <location>
        <begin position="426"/>
        <end position="446"/>
    </location>
</feature>
<feature type="transmembrane region" description="Helical" evidence="8">
    <location>
        <begin position="265"/>
        <end position="290"/>
    </location>
</feature>
<dbReference type="InterPro" id="IPR036259">
    <property type="entry name" value="MFS_trans_sf"/>
</dbReference>
<feature type="transmembrane region" description="Helical" evidence="8">
    <location>
        <begin position="82"/>
        <end position="102"/>
    </location>
</feature>
<feature type="transmembrane region" description="Helical" evidence="8">
    <location>
        <begin position="166"/>
        <end position="185"/>
    </location>
</feature>
<reference evidence="10 11" key="2">
    <citation type="submission" date="2018-06" db="EMBL/GenBank/DDBJ databases">
        <title>Sequencing of bacterial isolates from soil warming experiment in Harvard Forest, Massachusetts, USA.</title>
        <authorList>
            <person name="Deangelis K.PhD."/>
        </authorList>
    </citation>
    <scope>NUCLEOTIDE SEQUENCE [LARGE SCALE GENOMIC DNA]</scope>
    <source>
        <strain evidence="10 11">GAS496</strain>
    </source>
</reference>
<evidence type="ECO:0000256" key="1">
    <source>
        <dbReference type="ARBA" id="ARBA00004651"/>
    </source>
</evidence>
<dbReference type="InterPro" id="IPR020846">
    <property type="entry name" value="MFS_dom"/>
</dbReference>
<evidence type="ECO:0000256" key="5">
    <source>
        <dbReference type="ARBA" id="ARBA00022692"/>
    </source>
</evidence>
<dbReference type="Gene3D" id="1.20.1720.10">
    <property type="entry name" value="Multidrug resistance protein D"/>
    <property type="match status" value="1"/>
</dbReference>
<dbReference type="Pfam" id="PF07690">
    <property type="entry name" value="MFS_1"/>
    <property type="match status" value="1"/>
</dbReference>
<keyword evidence="6 8" id="KW-1133">Transmembrane helix</keyword>
<feature type="transmembrane region" description="Helical" evidence="8">
    <location>
        <begin position="398"/>
        <end position="420"/>
    </location>
</feature>
<dbReference type="GO" id="GO:0005886">
    <property type="term" value="C:plasma membrane"/>
    <property type="evidence" value="ECO:0007669"/>
    <property type="project" value="UniProtKB-SubCell"/>
</dbReference>
<feature type="transmembrane region" description="Helical" evidence="8">
    <location>
        <begin position="302"/>
        <end position="323"/>
    </location>
</feature>
<feature type="transmembrane region" description="Helical" evidence="8">
    <location>
        <begin position="225"/>
        <end position="245"/>
    </location>
</feature>
<dbReference type="RefSeq" id="WP_110319223.1">
    <property type="nucleotide sequence ID" value="NZ_QJJU01000025.1"/>
</dbReference>
<keyword evidence="3" id="KW-0813">Transport</keyword>
<dbReference type="EMBL" id="QJJU01000025">
    <property type="protein sequence ID" value="PXX02415.1"/>
    <property type="molecule type" value="Genomic_DNA"/>
</dbReference>
<proteinExistence type="inferred from homology"/>
<evidence type="ECO:0000256" key="3">
    <source>
        <dbReference type="ARBA" id="ARBA00022448"/>
    </source>
</evidence>
<evidence type="ECO:0000256" key="6">
    <source>
        <dbReference type="ARBA" id="ARBA00022989"/>
    </source>
</evidence>
<evidence type="ECO:0000313" key="10">
    <source>
        <dbReference type="EMBL" id="PXX02415.1"/>
    </source>
</evidence>
<feature type="transmembrane region" description="Helical" evidence="8">
    <location>
        <begin position="51"/>
        <end position="70"/>
    </location>
</feature>
<name>A0A318HDQ8_9MYCO</name>
<dbReference type="Gene3D" id="1.20.1250.20">
    <property type="entry name" value="MFS general substrate transporter like domains"/>
    <property type="match status" value="1"/>
</dbReference>
<organism evidence="10 11">
    <name type="scientific">Mycolicibacterium moriokaense</name>
    <dbReference type="NCBI Taxonomy" id="39691"/>
    <lineage>
        <taxon>Bacteria</taxon>
        <taxon>Bacillati</taxon>
        <taxon>Actinomycetota</taxon>
        <taxon>Actinomycetes</taxon>
        <taxon>Mycobacteriales</taxon>
        <taxon>Mycobacteriaceae</taxon>
        <taxon>Mycolicibacterium</taxon>
    </lineage>
</organism>
<keyword evidence="4" id="KW-1003">Cell membrane</keyword>
<sequence>MDTKRFSLDTTLTLIAAYLGLFVGLIDANAINLALPTIRDNLGGGISGAQWMIDVYNITFAAVLLTAGSLGDRYGRRTLLRLGLVTFIVASLTCAAAPSLPMLLAARAIQGVGAAVMLPQGLAITAAAFPNPIERGRATAAWAMAAAMSTAIGPILGGVLTDTLGWRFIFWLNAPIGVAALLMTYRYLPESRDPDAASFDIPGQTLATVGLGALTIALVEGRTMAPALTVTLAIVAIAGIAALMWSQRRVKHPMLPLDLFRNRRLVAALVATFTMTFGIYGLLLVNSFAFQQQRGASALETALWFLPMPLTYLILIPVVNALAHRTGPQLPMTTGLTLMAAGLALYAAVGPHAEVWLLELSFVLAGAGLALNTGPAVGLAMSAVPVRRAGLASGVVNLARLVGITVGVAVLGSAMAAIAGAEGTRIATMLGGLVQLIGAAVALRWARTEAPAPMQKEVARA</sequence>
<keyword evidence="5 8" id="KW-0812">Transmembrane</keyword>
<dbReference type="GO" id="GO:0022857">
    <property type="term" value="F:transmembrane transporter activity"/>
    <property type="evidence" value="ECO:0007669"/>
    <property type="project" value="InterPro"/>
</dbReference>
<dbReference type="SUPFAM" id="SSF103473">
    <property type="entry name" value="MFS general substrate transporter"/>
    <property type="match status" value="1"/>
</dbReference>
<evidence type="ECO:0000259" key="9">
    <source>
        <dbReference type="PROSITE" id="PS50850"/>
    </source>
</evidence>
<feature type="transmembrane region" description="Helical" evidence="8">
    <location>
        <begin position="141"/>
        <end position="160"/>
    </location>
</feature>
<dbReference type="PROSITE" id="PS50850">
    <property type="entry name" value="MFS"/>
    <property type="match status" value="1"/>
</dbReference>
<protein>
    <submittedName>
        <fullName evidence="10">EmrB/QacA subfamily drug resistance transporter</fullName>
    </submittedName>
</protein>
<dbReference type="InterPro" id="IPR004638">
    <property type="entry name" value="EmrB-like"/>
</dbReference>
<reference evidence="11" key="1">
    <citation type="submission" date="2018-05" db="EMBL/GenBank/DDBJ databases">
        <authorList>
            <person name="Deangelis K."/>
            <person name="Huntemann M."/>
            <person name="Clum A."/>
            <person name="Pillay M."/>
            <person name="Palaniappan K."/>
            <person name="Varghese N."/>
            <person name="Mikhailova N."/>
            <person name="Stamatis D."/>
            <person name="Reddy T."/>
            <person name="Daum C."/>
            <person name="Shapiro N."/>
            <person name="Ivanova N."/>
            <person name="Kyrpides N."/>
            <person name="Woyke T."/>
        </authorList>
    </citation>
    <scope>NUCLEOTIDE SEQUENCE [LARGE SCALE GENOMIC DNA]</scope>
    <source>
        <strain evidence="11">GAS496</strain>
    </source>
</reference>
<feature type="domain" description="Major facilitator superfamily (MFS) profile" evidence="9">
    <location>
        <begin position="13"/>
        <end position="450"/>
    </location>
</feature>
<dbReference type="AlphaFoldDB" id="A0A318HDQ8"/>
<accession>A0A318HDQ8</accession>
<dbReference type="OrthoDB" id="9781469at2"/>
<keyword evidence="7 8" id="KW-0472">Membrane</keyword>
<comment type="caution">
    <text evidence="10">The sequence shown here is derived from an EMBL/GenBank/DDBJ whole genome shotgun (WGS) entry which is preliminary data.</text>
</comment>
<dbReference type="PANTHER" id="PTHR42718">
    <property type="entry name" value="MAJOR FACILITATOR SUPERFAMILY MULTIDRUG TRANSPORTER MFSC"/>
    <property type="match status" value="1"/>
</dbReference>
<dbReference type="PANTHER" id="PTHR42718:SF9">
    <property type="entry name" value="MAJOR FACILITATOR SUPERFAMILY MULTIDRUG TRANSPORTER MFSC"/>
    <property type="match status" value="1"/>
</dbReference>
<evidence type="ECO:0000256" key="8">
    <source>
        <dbReference type="SAM" id="Phobius"/>
    </source>
</evidence>
<feature type="transmembrane region" description="Helical" evidence="8">
    <location>
        <begin position="361"/>
        <end position="386"/>
    </location>
</feature>
<evidence type="ECO:0000313" key="11">
    <source>
        <dbReference type="Proteomes" id="UP000247781"/>
    </source>
</evidence>
<evidence type="ECO:0000256" key="7">
    <source>
        <dbReference type="ARBA" id="ARBA00023136"/>
    </source>
</evidence>
<keyword evidence="11" id="KW-1185">Reference proteome</keyword>
<evidence type="ECO:0000256" key="2">
    <source>
        <dbReference type="ARBA" id="ARBA00008537"/>
    </source>
</evidence>
<gene>
    <name evidence="10" type="ORF">C8E89_12577</name>
</gene>
<feature type="transmembrane region" description="Helical" evidence="8">
    <location>
        <begin position="12"/>
        <end position="31"/>
    </location>
</feature>
<evidence type="ECO:0000256" key="4">
    <source>
        <dbReference type="ARBA" id="ARBA00022475"/>
    </source>
</evidence>
<feature type="transmembrane region" description="Helical" evidence="8">
    <location>
        <begin position="330"/>
        <end position="349"/>
    </location>
</feature>